<comment type="similarity">
    <text evidence="2">Belongs to the MipA/OmpV family.</text>
</comment>
<dbReference type="PANTHER" id="PTHR38776:SF1">
    <property type="entry name" value="MLTA-INTERACTING PROTEIN-RELATED"/>
    <property type="match status" value="1"/>
</dbReference>
<sequence length="271" mass="29660">MTTFLCRRSRLPLLAASLMLYSGALWADGGKAPEDGGDGGFTLSSDVADVTHWGLGAGLAYHQSPYRGYGADFSPLPLLYFEDKWVRFLGTTLDAKVGKWDDVAITLRGTYAFGDGYTGSDAPILNGMEKRNAAFWFGPAVAWTTGFGTLSAEFLTSDDKGQKAGLDFGKSFVFNKFSIEPYIGAHWLSDKYVDYYYGVMSSEARPGRDQYSGQSTYQLSAGARFGYRFTAHQSLSLDMGVTRLGSGITDSPLVDKTTLPMARFGYLYTFE</sequence>
<dbReference type="AlphaFoldDB" id="A0AAU7Q7V6"/>
<evidence type="ECO:0000256" key="1">
    <source>
        <dbReference type="ARBA" id="ARBA00004442"/>
    </source>
</evidence>
<gene>
    <name evidence="7" type="ORF">ABK905_21445</name>
</gene>
<feature type="signal peptide" evidence="6">
    <location>
        <begin position="1"/>
        <end position="27"/>
    </location>
</feature>
<reference evidence="7" key="1">
    <citation type="submission" date="2024-06" db="EMBL/GenBank/DDBJ databases">
        <authorList>
            <person name="Coelho C."/>
            <person name="Bento M."/>
            <person name="Garcia E."/>
            <person name="Camelo A."/>
            <person name="Brandao I."/>
            <person name="Espirito Santo C."/>
            <person name="Trovao J."/>
            <person name="Verissimo A."/>
            <person name="Costa J."/>
            <person name="Tiago I."/>
        </authorList>
    </citation>
    <scope>NUCLEOTIDE SEQUENCE</scope>
    <source>
        <strain evidence="7">KWT182</strain>
    </source>
</reference>
<dbReference type="PANTHER" id="PTHR38776">
    <property type="entry name" value="MLTA-INTERACTING PROTEIN-RELATED"/>
    <property type="match status" value="1"/>
</dbReference>
<keyword evidence="4" id="KW-0472">Membrane</keyword>
<feature type="chain" id="PRO_5043436937" evidence="6">
    <location>
        <begin position="28"/>
        <end position="271"/>
    </location>
</feature>
<keyword evidence="3 6" id="KW-0732">Signal</keyword>
<evidence type="ECO:0000256" key="6">
    <source>
        <dbReference type="SAM" id="SignalP"/>
    </source>
</evidence>
<evidence type="ECO:0000256" key="2">
    <source>
        <dbReference type="ARBA" id="ARBA00005722"/>
    </source>
</evidence>
<protein>
    <submittedName>
        <fullName evidence="7">MipA/OmpV family protein</fullName>
    </submittedName>
</protein>
<keyword evidence="5" id="KW-0998">Cell outer membrane</keyword>
<evidence type="ECO:0000313" key="7">
    <source>
        <dbReference type="EMBL" id="XBS69043.1"/>
    </source>
</evidence>
<dbReference type="InterPro" id="IPR010583">
    <property type="entry name" value="MipA"/>
</dbReference>
<dbReference type="GO" id="GO:0009279">
    <property type="term" value="C:cell outer membrane"/>
    <property type="evidence" value="ECO:0007669"/>
    <property type="project" value="UniProtKB-SubCell"/>
</dbReference>
<evidence type="ECO:0000256" key="5">
    <source>
        <dbReference type="ARBA" id="ARBA00023237"/>
    </source>
</evidence>
<dbReference type="EMBL" id="CP157947">
    <property type="protein sequence ID" value="XBS69043.1"/>
    <property type="molecule type" value="Genomic_DNA"/>
</dbReference>
<name>A0AAU7Q7V6_9GAMM</name>
<comment type="subcellular location">
    <subcellularLocation>
        <location evidence="1">Cell outer membrane</location>
    </subcellularLocation>
</comment>
<dbReference type="Pfam" id="PF06629">
    <property type="entry name" value="MipA"/>
    <property type="match status" value="1"/>
</dbReference>
<accession>A0AAU7Q7V6</accession>
<evidence type="ECO:0000256" key="3">
    <source>
        <dbReference type="ARBA" id="ARBA00022729"/>
    </source>
</evidence>
<organism evidence="7">
    <name type="scientific">Acerihabitans sp. KWT182</name>
    <dbReference type="NCBI Taxonomy" id="3157919"/>
    <lineage>
        <taxon>Bacteria</taxon>
        <taxon>Pseudomonadati</taxon>
        <taxon>Pseudomonadota</taxon>
        <taxon>Gammaproteobacteria</taxon>
        <taxon>Enterobacterales</taxon>
        <taxon>Pectobacteriaceae</taxon>
        <taxon>Acerihabitans</taxon>
    </lineage>
</organism>
<proteinExistence type="inferred from homology"/>
<evidence type="ECO:0000256" key="4">
    <source>
        <dbReference type="ARBA" id="ARBA00023136"/>
    </source>
</evidence>